<sequence>MTQLLRVGFGLKGCERTDLGTFHAQRALGGRGRAQTCRVEAFFGIGTGGGGSGQGKAAGKGCGKCKGKGGVECQGCKGTGKNKKNGNMFERWKCFDCQGFGLVKCPNCGAGGLTPEQRGER</sequence>
<dbReference type="Gramene" id="Pp3c19_10130V3.2">
    <property type="protein sequence ID" value="PAC:32938165.CDS.1"/>
    <property type="gene ID" value="Pp3c19_10130"/>
</dbReference>
<dbReference type="AlphaFoldDB" id="A9T6P3"/>
<reference evidence="2" key="3">
    <citation type="submission" date="2020-12" db="UniProtKB">
        <authorList>
            <consortium name="EnsemblPlants"/>
        </authorList>
    </citation>
    <scope>IDENTIFICATION</scope>
</reference>
<evidence type="ECO:0000313" key="2">
    <source>
        <dbReference type="EnsemblPlants" id="PAC:32938164.CDS.1"/>
    </source>
</evidence>
<protein>
    <submittedName>
        <fullName evidence="1 2">Uncharacterized protein</fullName>
    </submittedName>
</protein>
<keyword evidence="3" id="KW-1185">Reference proteome</keyword>
<dbReference type="EnsemblPlants" id="Pp3c19_10130V3.1">
    <property type="protein sequence ID" value="PAC:32938164.CDS.1"/>
    <property type="gene ID" value="Pp3c19_10130"/>
</dbReference>
<accession>A9T6P3</accession>
<proteinExistence type="predicted"/>
<dbReference type="PaxDb" id="3218-PP1S174_70V6.1"/>
<gene>
    <name evidence="2" type="primary">LOC112295847</name>
    <name evidence="1" type="ORF">PHYPA_023955</name>
</gene>
<dbReference type="Gramene" id="Pp3c19_10130V3.3">
    <property type="protein sequence ID" value="PAC:32938166.CDS.1"/>
    <property type="gene ID" value="Pp3c19_10130"/>
</dbReference>
<reference evidence="1 3" key="1">
    <citation type="journal article" date="2008" name="Science">
        <title>The Physcomitrella genome reveals evolutionary insights into the conquest of land by plants.</title>
        <authorList>
            <person name="Rensing S."/>
            <person name="Lang D."/>
            <person name="Zimmer A."/>
            <person name="Terry A."/>
            <person name="Salamov A."/>
            <person name="Shapiro H."/>
            <person name="Nishiyama T."/>
            <person name="Perroud P.-F."/>
            <person name="Lindquist E."/>
            <person name="Kamisugi Y."/>
            <person name="Tanahashi T."/>
            <person name="Sakakibara K."/>
            <person name="Fujita T."/>
            <person name="Oishi K."/>
            <person name="Shin-I T."/>
            <person name="Kuroki Y."/>
            <person name="Toyoda A."/>
            <person name="Suzuki Y."/>
            <person name="Hashimoto A."/>
            <person name="Yamaguchi K."/>
            <person name="Sugano A."/>
            <person name="Kohara Y."/>
            <person name="Fujiyama A."/>
            <person name="Anterola A."/>
            <person name="Aoki S."/>
            <person name="Ashton N."/>
            <person name="Barbazuk W.B."/>
            <person name="Barker E."/>
            <person name="Bennetzen J."/>
            <person name="Bezanilla M."/>
            <person name="Blankenship R."/>
            <person name="Cho S.H."/>
            <person name="Dutcher S."/>
            <person name="Estelle M."/>
            <person name="Fawcett J.A."/>
            <person name="Gundlach H."/>
            <person name="Hanada K."/>
            <person name="Heyl A."/>
            <person name="Hicks K.A."/>
            <person name="Hugh J."/>
            <person name="Lohr M."/>
            <person name="Mayer K."/>
            <person name="Melkozernov A."/>
            <person name="Murata T."/>
            <person name="Nelson D."/>
            <person name="Pils B."/>
            <person name="Prigge M."/>
            <person name="Reiss B."/>
            <person name="Renner T."/>
            <person name="Rombauts S."/>
            <person name="Rushton P."/>
            <person name="Sanderfoot A."/>
            <person name="Schween G."/>
            <person name="Shiu S.-H."/>
            <person name="Stueber K."/>
            <person name="Theodoulou F.L."/>
            <person name="Tu H."/>
            <person name="Van de Peer Y."/>
            <person name="Verrier P.J."/>
            <person name="Waters E."/>
            <person name="Wood A."/>
            <person name="Yang L."/>
            <person name="Cove D."/>
            <person name="Cuming A."/>
            <person name="Hasebe M."/>
            <person name="Lucas S."/>
            <person name="Mishler D.B."/>
            <person name="Reski R."/>
            <person name="Grigoriev I."/>
            <person name="Quatrano R.S."/>
            <person name="Boore J.L."/>
        </authorList>
    </citation>
    <scope>NUCLEOTIDE SEQUENCE [LARGE SCALE GENOMIC DNA]</scope>
    <source>
        <strain evidence="2 3">cv. Gransden 2004</strain>
    </source>
</reference>
<dbReference type="HOGENOM" id="CLU_2042019_0_0_1"/>
<dbReference type="GeneID" id="112295847"/>
<name>A9T6P3_PHYPA</name>
<dbReference type="OrthoDB" id="2016681at2759"/>
<dbReference type="EMBL" id="ABEU02000019">
    <property type="protein sequence ID" value="PNR34138.1"/>
    <property type="molecule type" value="Genomic_DNA"/>
</dbReference>
<dbReference type="EnsemblPlants" id="Pp3c19_10130V3.3">
    <property type="protein sequence ID" value="PAC:32938166.CDS.1"/>
    <property type="gene ID" value="Pp3c19_10130"/>
</dbReference>
<dbReference type="Gramene" id="Pp3c19_10130V3.1">
    <property type="protein sequence ID" value="PAC:32938164.CDS.1"/>
    <property type="gene ID" value="Pp3c19_10130"/>
</dbReference>
<dbReference type="EnsemblPlants" id="Pp3c19_10130V3.2">
    <property type="protein sequence ID" value="PAC:32938165.CDS.1"/>
    <property type="gene ID" value="Pp3c19_10130"/>
</dbReference>
<evidence type="ECO:0000313" key="1">
    <source>
        <dbReference type="EMBL" id="PNR34138.1"/>
    </source>
</evidence>
<reference evidence="1 3" key="2">
    <citation type="journal article" date="2018" name="Plant J.">
        <title>The Physcomitrella patens chromosome-scale assembly reveals moss genome structure and evolution.</title>
        <authorList>
            <person name="Lang D."/>
            <person name="Ullrich K.K."/>
            <person name="Murat F."/>
            <person name="Fuchs J."/>
            <person name="Jenkins J."/>
            <person name="Haas F.B."/>
            <person name="Piednoel M."/>
            <person name="Gundlach H."/>
            <person name="Van Bel M."/>
            <person name="Meyberg R."/>
            <person name="Vives C."/>
            <person name="Morata J."/>
            <person name="Symeonidi A."/>
            <person name="Hiss M."/>
            <person name="Muchero W."/>
            <person name="Kamisugi Y."/>
            <person name="Saleh O."/>
            <person name="Blanc G."/>
            <person name="Decker E.L."/>
            <person name="van Gessel N."/>
            <person name="Grimwood J."/>
            <person name="Hayes R.D."/>
            <person name="Graham S.W."/>
            <person name="Gunter L.E."/>
            <person name="McDaniel S.F."/>
            <person name="Hoernstein S.N.W."/>
            <person name="Larsson A."/>
            <person name="Li F.W."/>
            <person name="Perroud P.F."/>
            <person name="Phillips J."/>
            <person name="Ranjan P."/>
            <person name="Rokshar D.S."/>
            <person name="Rothfels C.J."/>
            <person name="Schneider L."/>
            <person name="Shu S."/>
            <person name="Stevenson D.W."/>
            <person name="Thummler F."/>
            <person name="Tillich M."/>
            <person name="Villarreal Aguilar J.C."/>
            <person name="Widiez T."/>
            <person name="Wong G.K."/>
            <person name="Wymore A."/>
            <person name="Zhang Y."/>
            <person name="Zimmer A.D."/>
            <person name="Quatrano R.S."/>
            <person name="Mayer K.F.X."/>
            <person name="Goodstein D."/>
            <person name="Casacuberta J.M."/>
            <person name="Vandepoele K."/>
            <person name="Reski R."/>
            <person name="Cuming A.C."/>
            <person name="Tuskan G.A."/>
            <person name="Maumus F."/>
            <person name="Salse J."/>
            <person name="Schmutz J."/>
            <person name="Rensing S.A."/>
        </authorList>
    </citation>
    <scope>NUCLEOTIDE SEQUENCE [LARGE SCALE GENOMIC DNA]</scope>
    <source>
        <strain evidence="2 3">cv. Gransden 2004</strain>
    </source>
</reference>
<evidence type="ECO:0000313" key="3">
    <source>
        <dbReference type="Proteomes" id="UP000006727"/>
    </source>
</evidence>
<dbReference type="eggNOG" id="ENOG502S3MJ">
    <property type="taxonomic scope" value="Eukaryota"/>
</dbReference>
<dbReference type="Proteomes" id="UP000006727">
    <property type="component" value="Chromosome 19"/>
</dbReference>
<organism evidence="1">
    <name type="scientific">Physcomitrium patens</name>
    <name type="common">Spreading-leaved earth moss</name>
    <name type="synonym">Physcomitrella patens</name>
    <dbReference type="NCBI Taxonomy" id="3218"/>
    <lineage>
        <taxon>Eukaryota</taxon>
        <taxon>Viridiplantae</taxon>
        <taxon>Streptophyta</taxon>
        <taxon>Embryophyta</taxon>
        <taxon>Bryophyta</taxon>
        <taxon>Bryophytina</taxon>
        <taxon>Bryopsida</taxon>
        <taxon>Funariidae</taxon>
        <taxon>Funariales</taxon>
        <taxon>Funariaceae</taxon>
        <taxon>Physcomitrium</taxon>
    </lineage>
</organism>
<dbReference type="RefSeq" id="XP_024403618.1">
    <property type="nucleotide sequence ID" value="XM_024547850.2"/>
</dbReference>